<evidence type="ECO:0000313" key="3">
    <source>
        <dbReference type="Proteomes" id="UP000280008"/>
    </source>
</evidence>
<organism evidence="2 3">
    <name type="scientific">Frondihabitans australicus</name>
    <dbReference type="NCBI Taxonomy" id="386892"/>
    <lineage>
        <taxon>Bacteria</taxon>
        <taxon>Bacillati</taxon>
        <taxon>Actinomycetota</taxon>
        <taxon>Actinomycetes</taxon>
        <taxon>Micrococcales</taxon>
        <taxon>Microbacteriaceae</taxon>
        <taxon>Frondihabitans</taxon>
    </lineage>
</organism>
<keyword evidence="3" id="KW-1185">Reference proteome</keyword>
<keyword evidence="1" id="KW-1133">Transmembrane helix</keyword>
<accession>A0A495IFR0</accession>
<evidence type="ECO:0000313" key="2">
    <source>
        <dbReference type="EMBL" id="RKR74589.1"/>
    </source>
</evidence>
<protein>
    <submittedName>
        <fullName evidence="2">Uncharacterized protein</fullName>
    </submittedName>
</protein>
<proteinExistence type="predicted"/>
<dbReference type="Proteomes" id="UP000280008">
    <property type="component" value="Unassembled WGS sequence"/>
</dbReference>
<dbReference type="OrthoDB" id="5149460at2"/>
<name>A0A495IFR0_9MICO</name>
<keyword evidence="1" id="KW-0472">Membrane</keyword>
<dbReference type="RefSeq" id="WP_121369371.1">
    <property type="nucleotide sequence ID" value="NZ_RBKS01000001.1"/>
</dbReference>
<gene>
    <name evidence="2" type="ORF">C8E83_1709</name>
</gene>
<comment type="caution">
    <text evidence="2">The sequence shown here is derived from an EMBL/GenBank/DDBJ whole genome shotgun (WGS) entry which is preliminary data.</text>
</comment>
<sequence>MLTLVTTLTTTLLAVEEKAPTFAPPAVIALIAAIVFTMFGFVTFSYKNVANRQQPGKVPVVAQKPIDEYGHTEDH</sequence>
<dbReference type="AlphaFoldDB" id="A0A495IFR0"/>
<keyword evidence="1" id="KW-0812">Transmembrane</keyword>
<reference evidence="2 3" key="1">
    <citation type="submission" date="2018-10" db="EMBL/GenBank/DDBJ databases">
        <title>Sequencing the genomes of 1000 actinobacteria strains.</title>
        <authorList>
            <person name="Klenk H.-P."/>
        </authorList>
    </citation>
    <scope>NUCLEOTIDE SEQUENCE [LARGE SCALE GENOMIC DNA]</scope>
    <source>
        <strain evidence="2 3">DSM 17894</strain>
    </source>
</reference>
<dbReference type="EMBL" id="RBKS01000001">
    <property type="protein sequence ID" value="RKR74589.1"/>
    <property type="molecule type" value="Genomic_DNA"/>
</dbReference>
<evidence type="ECO:0000256" key="1">
    <source>
        <dbReference type="SAM" id="Phobius"/>
    </source>
</evidence>
<feature type="transmembrane region" description="Helical" evidence="1">
    <location>
        <begin position="24"/>
        <end position="44"/>
    </location>
</feature>